<keyword evidence="1" id="KW-0378">Hydrolase</keyword>
<dbReference type="RefSeq" id="WP_009226996.1">
    <property type="nucleotide sequence ID" value="NZ_CBCSKM010000003.1"/>
</dbReference>
<dbReference type="SUPFAM" id="SSF53254">
    <property type="entry name" value="Phosphoglycerate mutase-like"/>
    <property type="match status" value="1"/>
</dbReference>
<dbReference type="InterPro" id="IPR013078">
    <property type="entry name" value="His_Pase_superF_clade-1"/>
</dbReference>
<reference evidence="1 2" key="1">
    <citation type="submission" date="2023-12" db="EMBL/GenBank/DDBJ databases">
        <title>Whole genome sequencing of Paenibacillus phoenicis isolated from the Phoenix Mars Lander spacecraft assembly facility.</title>
        <authorList>
            <person name="Garcia A."/>
            <person name="Venkateswaran K."/>
        </authorList>
    </citation>
    <scope>NUCLEOTIDE SEQUENCE [LARGE SCALE GENOMIC DNA]</scope>
    <source>
        <strain evidence="1 2">3PO2SA</strain>
    </source>
</reference>
<dbReference type="SMART" id="SM00855">
    <property type="entry name" value="PGAM"/>
    <property type="match status" value="1"/>
</dbReference>
<sequence>MLVGLIRHGLTDWNAIGRIQGQSDIPLNDEGRRQAELLGRRLKEENEYRWDFVLTSTLSRARETGSIIADALGIPLYDPDPRLMERSFGKVEGLTLTEREALWGKDWDRHELGQEKDEEIRQRALSFMTDLAERYPSNNILVVTHGGLLAQLYIALYQERCQERIGNLSLTILEKNEQSWDLRLYNCTRHLQESVQEPK</sequence>
<dbReference type="GO" id="GO:0016787">
    <property type="term" value="F:hydrolase activity"/>
    <property type="evidence" value="ECO:0007669"/>
    <property type="project" value="UniProtKB-KW"/>
</dbReference>
<keyword evidence="2" id="KW-1185">Reference proteome</keyword>
<organism evidence="1 2">
    <name type="scientific">Paenibacillus phoenicis</name>
    <dbReference type="NCBI Taxonomy" id="554117"/>
    <lineage>
        <taxon>Bacteria</taxon>
        <taxon>Bacillati</taxon>
        <taxon>Bacillota</taxon>
        <taxon>Bacilli</taxon>
        <taxon>Bacillales</taxon>
        <taxon>Paenibacillaceae</taxon>
        <taxon>Paenibacillus</taxon>
    </lineage>
</organism>
<protein>
    <submittedName>
        <fullName evidence="1">Histidine phosphatase family protein</fullName>
        <ecNumber evidence="1">3.1.3.-</ecNumber>
    </submittedName>
</protein>
<gene>
    <name evidence="1" type="ORF">U9M73_07645</name>
</gene>
<evidence type="ECO:0000313" key="1">
    <source>
        <dbReference type="EMBL" id="MEA3569871.1"/>
    </source>
</evidence>
<dbReference type="InterPro" id="IPR029033">
    <property type="entry name" value="His_PPase_superfam"/>
</dbReference>
<dbReference type="Gene3D" id="3.40.50.1240">
    <property type="entry name" value="Phosphoglycerate mutase-like"/>
    <property type="match status" value="1"/>
</dbReference>
<proteinExistence type="predicted"/>
<dbReference type="InterPro" id="IPR050275">
    <property type="entry name" value="PGM_Phosphatase"/>
</dbReference>
<dbReference type="PANTHER" id="PTHR48100:SF1">
    <property type="entry name" value="HISTIDINE PHOSPHATASE FAMILY PROTEIN-RELATED"/>
    <property type="match status" value="1"/>
</dbReference>
<dbReference type="Proteomes" id="UP001292216">
    <property type="component" value="Unassembled WGS sequence"/>
</dbReference>
<name>A0ABU5PJ44_9BACL</name>
<dbReference type="EMBL" id="JAYERP010000001">
    <property type="protein sequence ID" value="MEA3569871.1"/>
    <property type="molecule type" value="Genomic_DNA"/>
</dbReference>
<dbReference type="Pfam" id="PF00300">
    <property type="entry name" value="His_Phos_1"/>
    <property type="match status" value="1"/>
</dbReference>
<evidence type="ECO:0000313" key="2">
    <source>
        <dbReference type="Proteomes" id="UP001292216"/>
    </source>
</evidence>
<comment type="caution">
    <text evidence="1">The sequence shown here is derived from an EMBL/GenBank/DDBJ whole genome shotgun (WGS) entry which is preliminary data.</text>
</comment>
<dbReference type="CDD" id="cd07067">
    <property type="entry name" value="HP_PGM_like"/>
    <property type="match status" value="1"/>
</dbReference>
<dbReference type="PANTHER" id="PTHR48100">
    <property type="entry name" value="BROAD-SPECIFICITY PHOSPHATASE YOR283W-RELATED"/>
    <property type="match status" value="1"/>
</dbReference>
<dbReference type="EC" id="3.1.3.-" evidence="1"/>
<accession>A0ABU5PJ44</accession>